<evidence type="ECO:0000259" key="1">
    <source>
        <dbReference type="Pfam" id="PF09284"/>
    </source>
</evidence>
<dbReference type="Proteomes" id="UP000688947">
    <property type="component" value="Unassembled WGS sequence"/>
</dbReference>
<feature type="non-terminal residue" evidence="4">
    <location>
        <position position="1"/>
    </location>
</feature>
<dbReference type="CDD" id="cd10320">
    <property type="entry name" value="RGL4_N"/>
    <property type="match status" value="1"/>
</dbReference>
<dbReference type="InterPro" id="IPR029413">
    <property type="entry name" value="RG-lyase_II"/>
</dbReference>
<reference evidence="4" key="1">
    <citation type="submission" date="2021-01" db="EMBL/GenBank/DDBJ databases">
        <title>Phytophthora aleatoria, a newly-described species from Pinus radiata is distinct from Phytophthora cactorum isolates based on comparative genomics.</title>
        <authorList>
            <person name="Mcdougal R."/>
            <person name="Panda P."/>
            <person name="Williams N."/>
            <person name="Studholme D.J."/>
        </authorList>
    </citation>
    <scope>NUCLEOTIDE SEQUENCE</scope>
    <source>
        <strain evidence="4">NZFS 3830</strain>
    </source>
</reference>
<dbReference type="FunFam" id="2.70.98.10:FF:000020">
    <property type="entry name" value="Rhamnogalacturonate lyase A"/>
    <property type="match status" value="1"/>
</dbReference>
<evidence type="ECO:0000313" key="5">
    <source>
        <dbReference type="Proteomes" id="UP000688947"/>
    </source>
</evidence>
<dbReference type="PANTHER" id="PTHR36574:SF1">
    <property type="entry name" value="RHAMNOGALACTURONATE LYASE-RELATED"/>
    <property type="match status" value="1"/>
</dbReference>
<feature type="domain" description="Rhamnogalacturonan lyase" evidence="3">
    <location>
        <begin position="268"/>
        <end position="343"/>
    </location>
</feature>
<dbReference type="FunFam" id="2.60.120.260:FF:000102">
    <property type="entry name" value="Rhamnogalacturonate lyase A"/>
    <property type="match status" value="1"/>
</dbReference>
<dbReference type="GO" id="GO:0045490">
    <property type="term" value="P:pectin catabolic process"/>
    <property type="evidence" value="ECO:0007669"/>
    <property type="project" value="TreeGrafter"/>
</dbReference>
<dbReference type="Pfam" id="PF14683">
    <property type="entry name" value="CBM-like"/>
    <property type="match status" value="1"/>
</dbReference>
<dbReference type="Pfam" id="PF09284">
    <property type="entry name" value="RhgB_N"/>
    <property type="match status" value="2"/>
</dbReference>
<dbReference type="VEuPathDB" id="FungiDB:PC110_g19107"/>
<dbReference type="GO" id="GO:0030246">
    <property type="term" value="F:carbohydrate binding"/>
    <property type="evidence" value="ECO:0007669"/>
    <property type="project" value="InterPro"/>
</dbReference>
<dbReference type="InterPro" id="IPR016590">
    <property type="entry name" value="Rhamnogalacturonase_B"/>
</dbReference>
<name>A0A8T1TU37_9STRA</name>
<evidence type="ECO:0000313" key="4">
    <source>
        <dbReference type="EMBL" id="KAG6945736.1"/>
    </source>
</evidence>
<feature type="domain" description="Rhamnogalacturonan lyase" evidence="2">
    <location>
        <begin position="358"/>
        <end position="525"/>
    </location>
</feature>
<feature type="domain" description="Rhamnogalacturonase B N-terminal" evidence="1">
    <location>
        <begin position="581"/>
        <end position="807"/>
    </location>
</feature>
<comment type="caution">
    <text evidence="4">The sequence shown here is derived from an EMBL/GenBank/DDBJ whole genome shotgun (WGS) entry which is preliminary data.</text>
</comment>
<organism evidence="4 5">
    <name type="scientific">Phytophthora cactorum</name>
    <dbReference type="NCBI Taxonomy" id="29920"/>
    <lineage>
        <taxon>Eukaryota</taxon>
        <taxon>Sar</taxon>
        <taxon>Stramenopiles</taxon>
        <taxon>Oomycota</taxon>
        <taxon>Peronosporomycetes</taxon>
        <taxon>Peronosporales</taxon>
        <taxon>Peronosporaceae</taxon>
        <taxon>Phytophthora</taxon>
    </lineage>
</organism>
<sequence length="807" mass="87867">APPTVSAVTSFGYITGSDKYIISTGKGLTVTMKQSTCDITSINYNGKELQYKSKATHVNSGLGRVTSSIKTLSDSKKTIRVICKKTGLEQTYLYRPNENVIYMGTYHSNDLVLPELRFLARLDKSAVNAGIMEATIEVGMTSIEAEDVVKNSKGLTRSKYYSGVPFIDNDVHGVKSSSAGVYFVVSDLGYETSSGGPFFRDINNKLDVSNELTFYMNSDHTRTEDYRYGFHGPYALAFTSGAAPSASSLDFSFFQDLGLTGFVPSTKRGKMAGTITDSKNVLGNSDVVVGFSNAAAQYWVKVAAGKKTFTSPLMKAGRYTTTVYKKQLAVGTASVLINAGATKIQSISVSYNMTSNPIWRIGEWDGTPNGFLNADKIHKMHPSDYRMSPWKALTFKVGLDADSAFPMAQFRGVNDPITISFSLTAAQTKVSRTLKIGITLAQSSGRSSVTVNGKWTAAVPASVAVKTRGVTRGVIVGNYKLYEYIIPSSALVAGTNTIKLTVASGATDPSEKFLASSVVFDALELERRHQEGNSRMLSGSLFRAAVLLTSCLLAVAQANTNQLTSNLNFQSAEERASTTSFGYKEDGGSWVIDSGAGLTVKVNQGSCDITSMVWNKAELQISKKMTHINSGLGKSVKSSIESLKDKTIQISCKATGLEHTYLFRPNENAIYMGTHHTKEMQLGELRFLARLDRKPLNNPMVPASKIDGMKAIEAHDVYADSKGVTASKFYSGIPFIDDKVHGVTGDAGGVFFIMSDYAYERSVGGPFFRDINNQCTEANELTFYMFSDHTRFEDYRYGFHGPYALIF</sequence>
<dbReference type="EMBL" id="JAENGZ010001896">
    <property type="protein sequence ID" value="KAG6945736.1"/>
    <property type="molecule type" value="Genomic_DNA"/>
</dbReference>
<dbReference type="CDD" id="cd10317">
    <property type="entry name" value="RGL4_C"/>
    <property type="match status" value="1"/>
</dbReference>
<dbReference type="PANTHER" id="PTHR36574">
    <property type="entry name" value="RHAMNOGALACTURONATE LYASE-RELATED"/>
    <property type="match status" value="1"/>
</dbReference>
<evidence type="ECO:0000259" key="3">
    <source>
        <dbReference type="Pfam" id="PF14686"/>
    </source>
</evidence>
<dbReference type="InterPro" id="IPR029411">
    <property type="entry name" value="RG-lyase_III"/>
</dbReference>
<dbReference type="VEuPathDB" id="FungiDB:PC110_g19106"/>
<dbReference type="Pfam" id="PF14686">
    <property type="entry name" value="fn3_3"/>
    <property type="match status" value="1"/>
</dbReference>
<dbReference type="AlphaFoldDB" id="A0A8T1TU37"/>
<dbReference type="GO" id="GO:0016837">
    <property type="term" value="F:carbon-oxygen lyase activity, acting on polysaccharides"/>
    <property type="evidence" value="ECO:0007669"/>
    <property type="project" value="InterPro"/>
</dbReference>
<dbReference type="InterPro" id="IPR015364">
    <property type="entry name" value="RhgB_N"/>
</dbReference>
<accession>A0A8T1TU37</accession>
<gene>
    <name evidence="4" type="ORF">JG687_00017106</name>
</gene>
<proteinExistence type="predicted"/>
<feature type="non-terminal residue" evidence="4">
    <location>
        <position position="807"/>
    </location>
</feature>
<evidence type="ECO:0008006" key="6">
    <source>
        <dbReference type="Google" id="ProtNLM"/>
    </source>
</evidence>
<dbReference type="OrthoDB" id="114708at2759"/>
<protein>
    <recommendedName>
        <fullName evidence="6">Rhamnogalacturonan endolyase</fullName>
    </recommendedName>
</protein>
<feature type="domain" description="Rhamnogalacturonase B N-terminal" evidence="1">
    <location>
        <begin position="11"/>
        <end position="261"/>
    </location>
</feature>
<evidence type="ECO:0000259" key="2">
    <source>
        <dbReference type="Pfam" id="PF14683"/>
    </source>
</evidence>